<organism evidence="2 3">
    <name type="scientific">Candidatus Lokiarchaeum ossiferum</name>
    <dbReference type="NCBI Taxonomy" id="2951803"/>
    <lineage>
        <taxon>Archaea</taxon>
        <taxon>Promethearchaeati</taxon>
        <taxon>Promethearchaeota</taxon>
        <taxon>Promethearchaeia</taxon>
        <taxon>Promethearchaeales</taxon>
        <taxon>Promethearchaeaceae</taxon>
        <taxon>Candidatus Lokiarchaeum</taxon>
    </lineage>
</organism>
<evidence type="ECO:0000313" key="3">
    <source>
        <dbReference type="Proteomes" id="UP001208689"/>
    </source>
</evidence>
<keyword evidence="3" id="KW-1185">Reference proteome</keyword>
<dbReference type="Proteomes" id="UP001208689">
    <property type="component" value="Chromosome"/>
</dbReference>
<feature type="transmembrane region" description="Helical" evidence="1">
    <location>
        <begin position="36"/>
        <end position="54"/>
    </location>
</feature>
<feature type="transmembrane region" description="Helical" evidence="1">
    <location>
        <begin position="6"/>
        <end position="24"/>
    </location>
</feature>
<protein>
    <submittedName>
        <fullName evidence="2">Uncharacterized protein</fullName>
    </submittedName>
</protein>
<evidence type="ECO:0000256" key="1">
    <source>
        <dbReference type="SAM" id="Phobius"/>
    </source>
</evidence>
<keyword evidence="1" id="KW-0472">Membrane</keyword>
<feature type="transmembrane region" description="Helical" evidence="1">
    <location>
        <begin position="131"/>
        <end position="149"/>
    </location>
</feature>
<keyword evidence="1" id="KW-0812">Transmembrane</keyword>
<feature type="transmembrane region" description="Helical" evidence="1">
    <location>
        <begin position="60"/>
        <end position="80"/>
    </location>
</feature>
<sequence length="179" mass="21391">MATQVLIPIFGGLFLLFRIWLSLYKLREELQFRRFYVSRLVNYYFCMMLIFNLQSAIFNVIIAVCFPAMIFTSVWDYNFYSKFKKRTYWKKNRRWLFVERITMHPPLLISGLYMYIAGIPNFVPPGEVTPFLIGILIVYGSSFLLDVRLRKRYNWPNGRDLLVVMLVSTIGFSMYYIFG</sequence>
<name>A0ABY6HKQ4_9ARCH</name>
<accession>A0ABY6HKQ4</accession>
<gene>
    <name evidence="2" type="ORF">NEF87_000378</name>
</gene>
<evidence type="ECO:0000313" key="2">
    <source>
        <dbReference type="EMBL" id="UYP44093.1"/>
    </source>
</evidence>
<keyword evidence="1" id="KW-1133">Transmembrane helix</keyword>
<reference evidence="2" key="1">
    <citation type="submission" date="2022-09" db="EMBL/GenBank/DDBJ databases">
        <title>Actin cytoskeleton and complex cell architecture in an #Asgard archaeon.</title>
        <authorList>
            <person name="Ponce Toledo R.I."/>
            <person name="Schleper C."/>
            <person name="Rodrigues Oliveira T."/>
            <person name="Wollweber F."/>
            <person name="Xu J."/>
            <person name="Rittmann S."/>
            <person name="Klingl A."/>
            <person name="Pilhofer M."/>
        </authorList>
    </citation>
    <scope>NUCLEOTIDE SEQUENCE</scope>
    <source>
        <strain evidence="2">B-35</strain>
    </source>
</reference>
<dbReference type="EMBL" id="CP104013">
    <property type="protein sequence ID" value="UYP44093.1"/>
    <property type="molecule type" value="Genomic_DNA"/>
</dbReference>
<feature type="transmembrane region" description="Helical" evidence="1">
    <location>
        <begin position="101"/>
        <end position="119"/>
    </location>
</feature>
<feature type="transmembrane region" description="Helical" evidence="1">
    <location>
        <begin position="161"/>
        <end position="178"/>
    </location>
</feature>
<proteinExistence type="predicted"/>